<dbReference type="EMBL" id="MJEQ01000204">
    <property type="protein sequence ID" value="OIT38464.1"/>
    <property type="molecule type" value="Genomic_DNA"/>
</dbReference>
<feature type="non-terminal residue" evidence="1">
    <location>
        <position position="1"/>
    </location>
</feature>
<evidence type="ECO:0000313" key="1">
    <source>
        <dbReference type="EMBL" id="OIT38464.1"/>
    </source>
</evidence>
<organism evidence="1 2">
    <name type="scientific">Nicotiana attenuata</name>
    <name type="common">Coyote tobacco</name>
    <dbReference type="NCBI Taxonomy" id="49451"/>
    <lineage>
        <taxon>Eukaryota</taxon>
        <taxon>Viridiplantae</taxon>
        <taxon>Streptophyta</taxon>
        <taxon>Embryophyta</taxon>
        <taxon>Tracheophyta</taxon>
        <taxon>Spermatophyta</taxon>
        <taxon>Magnoliopsida</taxon>
        <taxon>eudicotyledons</taxon>
        <taxon>Gunneridae</taxon>
        <taxon>Pentapetalae</taxon>
        <taxon>asterids</taxon>
        <taxon>lamiids</taxon>
        <taxon>Solanales</taxon>
        <taxon>Solanaceae</taxon>
        <taxon>Nicotianoideae</taxon>
        <taxon>Nicotianeae</taxon>
        <taxon>Nicotiana</taxon>
    </lineage>
</organism>
<gene>
    <name evidence="1" type="ORF">A4A49_51147</name>
</gene>
<dbReference type="InterPro" id="IPR007877">
    <property type="entry name" value="DUF707"/>
</dbReference>
<dbReference type="Proteomes" id="UP000187609">
    <property type="component" value="Unassembled WGS sequence"/>
</dbReference>
<proteinExistence type="predicted"/>
<comment type="caution">
    <text evidence="1">The sequence shown here is derived from an EMBL/GenBank/DDBJ whole genome shotgun (WGS) entry which is preliminary data.</text>
</comment>
<evidence type="ECO:0000313" key="2">
    <source>
        <dbReference type="Proteomes" id="UP000187609"/>
    </source>
</evidence>
<name>A0A314LCL7_NICAT</name>
<sequence>LPAFHQIAIAGDSLFAPLLFSLRPSIRAREGMSKLLVNSRRGYRFKHEKEAIDSNTMKLVWSLLISAAASMISTPNFKRSSARLCRGIQHSNRRMTWSTVEDLTLHFVDALSTKVFKALRIYTYSVLKPAHEKIGVVDAQWIVHQGVPSLGNQIMLCMQLGHWEWSKAAQCAQRIGSCVTSSSSPRSLDGSNFADHEYCSLNVSLGFFTVFSLMLN</sequence>
<reference evidence="1" key="1">
    <citation type="submission" date="2016-11" db="EMBL/GenBank/DDBJ databases">
        <title>The genome of Nicotiana attenuata.</title>
        <authorList>
            <person name="Xu S."/>
            <person name="Brockmoeller T."/>
            <person name="Gaquerel E."/>
            <person name="Navarro A."/>
            <person name="Kuhl H."/>
            <person name="Gase K."/>
            <person name="Ling Z."/>
            <person name="Zhou W."/>
            <person name="Kreitzer C."/>
            <person name="Stanke M."/>
            <person name="Tang H."/>
            <person name="Lyons E."/>
            <person name="Pandey P."/>
            <person name="Pandey S.P."/>
            <person name="Timmermann B."/>
            <person name="Baldwin I.T."/>
        </authorList>
    </citation>
    <scope>NUCLEOTIDE SEQUENCE [LARGE SCALE GENOMIC DNA]</scope>
    <source>
        <strain evidence="1">UT</strain>
    </source>
</reference>
<dbReference type="Pfam" id="PF05212">
    <property type="entry name" value="DUF707"/>
    <property type="match status" value="1"/>
</dbReference>
<protein>
    <submittedName>
        <fullName evidence="1">Uncharacterized protein</fullName>
    </submittedName>
</protein>
<keyword evidence="2" id="KW-1185">Reference proteome</keyword>
<accession>A0A314LCL7</accession>
<dbReference type="STRING" id="49451.A0A314LCL7"/>
<dbReference type="AlphaFoldDB" id="A0A314LCL7"/>